<keyword evidence="5 6" id="KW-0472">Membrane</keyword>
<dbReference type="SUPFAM" id="SSF103473">
    <property type="entry name" value="MFS general substrate transporter"/>
    <property type="match status" value="1"/>
</dbReference>
<dbReference type="AlphaFoldDB" id="A0A2G5BHR5"/>
<organism evidence="7 8">
    <name type="scientific">Coemansia reversa (strain ATCC 12441 / NRRL 1564)</name>
    <dbReference type="NCBI Taxonomy" id="763665"/>
    <lineage>
        <taxon>Eukaryota</taxon>
        <taxon>Fungi</taxon>
        <taxon>Fungi incertae sedis</taxon>
        <taxon>Zoopagomycota</taxon>
        <taxon>Kickxellomycotina</taxon>
        <taxon>Kickxellomycetes</taxon>
        <taxon>Kickxellales</taxon>
        <taxon>Kickxellaceae</taxon>
        <taxon>Coemansia</taxon>
    </lineage>
</organism>
<feature type="transmembrane region" description="Helical" evidence="6">
    <location>
        <begin position="299"/>
        <end position="320"/>
    </location>
</feature>
<dbReference type="STRING" id="763665.A0A2G5BHR5"/>
<dbReference type="InterPro" id="IPR036259">
    <property type="entry name" value="MFS_trans_sf"/>
</dbReference>
<dbReference type="GO" id="GO:0022857">
    <property type="term" value="F:transmembrane transporter activity"/>
    <property type="evidence" value="ECO:0007669"/>
    <property type="project" value="InterPro"/>
</dbReference>
<name>A0A2G5BHR5_COERN</name>
<protein>
    <submittedName>
        <fullName evidence="7">MFS general substrate transporter</fullName>
    </submittedName>
</protein>
<evidence type="ECO:0000256" key="2">
    <source>
        <dbReference type="ARBA" id="ARBA00022448"/>
    </source>
</evidence>
<dbReference type="InterPro" id="IPR011701">
    <property type="entry name" value="MFS"/>
</dbReference>
<proteinExistence type="predicted"/>
<reference evidence="7 8" key="1">
    <citation type="journal article" date="2015" name="Genome Biol. Evol.">
        <title>Phylogenomic analyses indicate that early fungi evolved digesting cell walls of algal ancestors of land plants.</title>
        <authorList>
            <person name="Chang Y."/>
            <person name="Wang S."/>
            <person name="Sekimoto S."/>
            <person name="Aerts A.L."/>
            <person name="Choi C."/>
            <person name="Clum A."/>
            <person name="LaButti K.M."/>
            <person name="Lindquist E.A."/>
            <person name="Yee Ngan C."/>
            <person name="Ohm R.A."/>
            <person name="Salamov A.A."/>
            <person name="Grigoriev I.V."/>
            <person name="Spatafora J.W."/>
            <person name="Berbee M.L."/>
        </authorList>
    </citation>
    <scope>NUCLEOTIDE SEQUENCE [LARGE SCALE GENOMIC DNA]</scope>
    <source>
        <strain evidence="7 8">NRRL 1564</strain>
    </source>
</reference>
<dbReference type="PANTHER" id="PTHR23506">
    <property type="entry name" value="GH10249P"/>
    <property type="match status" value="1"/>
</dbReference>
<keyword evidence="8" id="KW-1185">Reference proteome</keyword>
<evidence type="ECO:0000256" key="1">
    <source>
        <dbReference type="ARBA" id="ARBA00004141"/>
    </source>
</evidence>
<evidence type="ECO:0000256" key="4">
    <source>
        <dbReference type="ARBA" id="ARBA00022989"/>
    </source>
</evidence>
<keyword evidence="2" id="KW-0813">Transport</keyword>
<gene>
    <name evidence="7" type="ORF">COEREDRAFT_85266</name>
</gene>
<dbReference type="GO" id="GO:0016020">
    <property type="term" value="C:membrane"/>
    <property type="evidence" value="ECO:0007669"/>
    <property type="project" value="UniProtKB-SubCell"/>
</dbReference>
<feature type="transmembrane region" description="Helical" evidence="6">
    <location>
        <begin position="111"/>
        <end position="130"/>
    </location>
</feature>
<keyword evidence="4 6" id="KW-1133">Transmembrane helix</keyword>
<dbReference type="Gene3D" id="1.20.1250.20">
    <property type="entry name" value="MFS general substrate transporter like domains"/>
    <property type="match status" value="1"/>
</dbReference>
<evidence type="ECO:0000313" key="8">
    <source>
        <dbReference type="Proteomes" id="UP000242474"/>
    </source>
</evidence>
<evidence type="ECO:0000256" key="6">
    <source>
        <dbReference type="SAM" id="Phobius"/>
    </source>
</evidence>
<feature type="transmembrane region" description="Helical" evidence="6">
    <location>
        <begin position="218"/>
        <end position="237"/>
    </location>
</feature>
<keyword evidence="3 6" id="KW-0812">Transmembrane</keyword>
<accession>A0A2G5BHR5</accession>
<feature type="transmembrane region" description="Helical" evidence="6">
    <location>
        <begin position="355"/>
        <end position="373"/>
    </location>
</feature>
<feature type="transmembrane region" description="Helical" evidence="6">
    <location>
        <begin position="257"/>
        <end position="278"/>
    </location>
</feature>
<comment type="subcellular location">
    <subcellularLocation>
        <location evidence="1">Membrane</location>
        <topology evidence="1">Multi-pass membrane protein</topology>
    </subcellularLocation>
</comment>
<evidence type="ECO:0000256" key="3">
    <source>
        <dbReference type="ARBA" id="ARBA00022692"/>
    </source>
</evidence>
<dbReference type="Pfam" id="PF07690">
    <property type="entry name" value="MFS_1"/>
    <property type="match status" value="1"/>
</dbReference>
<sequence length="414" mass="44665">MSTKKWRCIDKVKHIRTKPIAIVVGACIAQLIDNIAFTISFACIPHLFEDMKLASESKIGLAATMFGAGSFMTSALSGLLNGMASGLVYPISAASVGDVYPHKLLGLQMSLLNVFNNAGPILGGALYDYIGVRGVSVVLMTIGSILALILTFGISEPLLIHEKLIENHSLVDTESYQLKDIDTESEKTVKISLDAEVNQTSVVTIPQNIPIWRLALQWQVLLASMITIFLGSLAGSLDNVLTMHSKDAFKVTASKTGLLFVLNGGVAIMLSVPTGWCVDWIIRRFGEKSRSYIEITGMLLTGGAVLSIGLSTSFTAIIGIEAWLSAALLIANIPVMSSFGDFVNSLGIDSMAQCYGIYNSVWSLSSTFAPPFATWMYTRVGFKNTVAGLLTSLCLLCALLITVEVIRRSLRNRH</sequence>
<evidence type="ECO:0000313" key="7">
    <source>
        <dbReference type="EMBL" id="PIA18277.1"/>
    </source>
</evidence>
<dbReference type="OrthoDB" id="5086884at2759"/>
<feature type="transmembrane region" description="Helical" evidence="6">
    <location>
        <begin position="326"/>
        <end position="343"/>
    </location>
</feature>
<feature type="transmembrane region" description="Helical" evidence="6">
    <location>
        <begin position="136"/>
        <end position="154"/>
    </location>
</feature>
<evidence type="ECO:0000256" key="5">
    <source>
        <dbReference type="ARBA" id="ARBA00023136"/>
    </source>
</evidence>
<dbReference type="InterPro" id="IPR050930">
    <property type="entry name" value="MFS_Vesicular_Transporter"/>
</dbReference>
<feature type="transmembrane region" description="Helical" evidence="6">
    <location>
        <begin position="385"/>
        <end position="406"/>
    </location>
</feature>
<dbReference type="Proteomes" id="UP000242474">
    <property type="component" value="Unassembled WGS sequence"/>
</dbReference>
<feature type="transmembrane region" description="Helical" evidence="6">
    <location>
        <begin position="20"/>
        <end position="47"/>
    </location>
</feature>
<dbReference type="EMBL" id="KZ303490">
    <property type="protein sequence ID" value="PIA18277.1"/>
    <property type="molecule type" value="Genomic_DNA"/>
</dbReference>
<dbReference type="PANTHER" id="PTHR23506:SF23">
    <property type="entry name" value="GH10249P"/>
    <property type="match status" value="1"/>
</dbReference>